<organism evidence="2 3">
    <name type="scientific">Branchiostoma floridae</name>
    <name type="common">Florida lancelet</name>
    <name type="synonym">Amphioxus</name>
    <dbReference type="NCBI Taxonomy" id="7739"/>
    <lineage>
        <taxon>Eukaryota</taxon>
        <taxon>Metazoa</taxon>
        <taxon>Chordata</taxon>
        <taxon>Cephalochordata</taxon>
        <taxon>Leptocardii</taxon>
        <taxon>Amphioxiformes</taxon>
        <taxon>Branchiostomatidae</taxon>
        <taxon>Branchiostoma</taxon>
    </lineage>
</organism>
<evidence type="ECO:0000256" key="1">
    <source>
        <dbReference type="SAM" id="MobiDB-lite"/>
    </source>
</evidence>
<dbReference type="RefSeq" id="XP_035679949.1">
    <property type="nucleotide sequence ID" value="XM_035824056.1"/>
</dbReference>
<dbReference type="OrthoDB" id="10063355at2759"/>
<sequence>MLKKSQVGSPYKWEDVLPQTNVQRGTDKRQEFGGFQETARYWKIVVLPAHLGRSAIRELNLYGWPSAPKKKWRDDWRCGRRYPADDGNPAECDPDGVTPCCSDGDWCGDSTYHCNCRGCVDYRKKRGIKKKHCKTKSFPQLKRKPCPGFFLEQTNMRERGQRGEGAGRPSGGFGVGGGVSPFRRGNPLY</sequence>
<dbReference type="KEGG" id="bfo:118418215"/>
<gene>
    <name evidence="3" type="primary">LOC118418215</name>
</gene>
<dbReference type="CDD" id="cd10909">
    <property type="entry name" value="ChtBD1_GH18_2"/>
    <property type="match status" value="1"/>
</dbReference>
<feature type="region of interest" description="Disordered" evidence="1">
    <location>
        <begin position="159"/>
        <end position="179"/>
    </location>
</feature>
<accession>A0A9J7LDE1</accession>
<evidence type="ECO:0000313" key="2">
    <source>
        <dbReference type="Proteomes" id="UP000001554"/>
    </source>
</evidence>
<keyword evidence="2" id="KW-1185">Reference proteome</keyword>
<evidence type="ECO:0000313" key="3">
    <source>
        <dbReference type="RefSeq" id="XP_035679949.1"/>
    </source>
</evidence>
<dbReference type="AlphaFoldDB" id="A0A9J7LDE1"/>
<name>A0A9J7LDE1_BRAFL</name>
<dbReference type="GeneID" id="118418215"/>
<reference evidence="2" key="1">
    <citation type="journal article" date="2020" name="Nat. Ecol. Evol.">
        <title>Deeply conserved synteny resolves early events in vertebrate evolution.</title>
        <authorList>
            <person name="Simakov O."/>
            <person name="Marletaz F."/>
            <person name="Yue J.X."/>
            <person name="O'Connell B."/>
            <person name="Jenkins J."/>
            <person name="Brandt A."/>
            <person name="Calef R."/>
            <person name="Tung C.H."/>
            <person name="Huang T.K."/>
            <person name="Schmutz J."/>
            <person name="Satoh N."/>
            <person name="Yu J.K."/>
            <person name="Putnam N.H."/>
            <person name="Green R.E."/>
            <person name="Rokhsar D.S."/>
        </authorList>
    </citation>
    <scope>NUCLEOTIDE SEQUENCE [LARGE SCALE GENOMIC DNA]</scope>
    <source>
        <strain evidence="2">S238N-H82</strain>
    </source>
</reference>
<proteinExistence type="predicted"/>
<feature type="compositionally biased region" description="Gly residues" evidence="1">
    <location>
        <begin position="163"/>
        <end position="179"/>
    </location>
</feature>
<reference evidence="3" key="2">
    <citation type="submission" date="2025-08" db="UniProtKB">
        <authorList>
            <consortium name="RefSeq"/>
        </authorList>
    </citation>
    <scope>IDENTIFICATION</scope>
    <source>
        <strain evidence="3">S238N-H82</strain>
        <tissue evidence="3">Testes</tissue>
    </source>
</reference>
<protein>
    <submittedName>
        <fullName evidence="3">Uncharacterized protein LOC118418215</fullName>
    </submittedName>
</protein>
<dbReference type="Proteomes" id="UP000001554">
    <property type="component" value="Chromosome 6"/>
</dbReference>